<gene>
    <name evidence="2" type="ORF">SAMN04488060_0168</name>
</gene>
<dbReference type="STRING" id="604088.SAMN04488060_0168"/>
<dbReference type="OrthoDB" id="7409257at2"/>
<proteinExistence type="predicted"/>
<accession>A0A1I5KF56</accession>
<feature type="chain" id="PRO_5011693787" description="Membrane-bound lysozyme-inhibitor of c-type lysozyme" evidence="1">
    <location>
        <begin position="23"/>
        <end position="119"/>
    </location>
</feature>
<dbReference type="AlphaFoldDB" id="A0A1I5KF56"/>
<reference evidence="3" key="1">
    <citation type="submission" date="2016-10" db="EMBL/GenBank/DDBJ databases">
        <authorList>
            <person name="Varghese N."/>
            <person name="Submissions S."/>
        </authorList>
    </citation>
    <scope>NUCLEOTIDE SEQUENCE [LARGE SCALE GENOMIC DNA]</scope>
    <source>
        <strain evidence="3">CGMCC 1.7715</strain>
    </source>
</reference>
<keyword evidence="3" id="KW-1185">Reference proteome</keyword>
<dbReference type="RefSeq" id="WP_090476435.1">
    <property type="nucleotide sequence ID" value="NZ_FOWZ01000001.1"/>
</dbReference>
<dbReference type="Proteomes" id="UP000199331">
    <property type="component" value="Unassembled WGS sequence"/>
</dbReference>
<evidence type="ECO:0008006" key="4">
    <source>
        <dbReference type="Google" id="ProtNLM"/>
    </source>
</evidence>
<feature type="signal peptide" evidence="1">
    <location>
        <begin position="1"/>
        <end position="22"/>
    </location>
</feature>
<protein>
    <recommendedName>
        <fullName evidence="4">Membrane-bound lysozyme-inhibitor of c-type lysozyme</fullName>
    </recommendedName>
</protein>
<evidence type="ECO:0000256" key="1">
    <source>
        <dbReference type="SAM" id="SignalP"/>
    </source>
</evidence>
<evidence type="ECO:0000313" key="3">
    <source>
        <dbReference type="Proteomes" id="UP000199331"/>
    </source>
</evidence>
<sequence length="119" mass="13004">MRLPLAILGLIGLSAIAAPAQATGGFLCKTATGPQIEIALGFGHVPGAPLVGHRLRVDGKLIASHAPQWWLDDKEMRLELTSPDAMKSLLVMRTKRVGYYYDGQVEYDGRTRWVRCKGS</sequence>
<organism evidence="2 3">
    <name type="scientific">Qipengyuania nanhaisediminis</name>
    <dbReference type="NCBI Taxonomy" id="604088"/>
    <lineage>
        <taxon>Bacteria</taxon>
        <taxon>Pseudomonadati</taxon>
        <taxon>Pseudomonadota</taxon>
        <taxon>Alphaproteobacteria</taxon>
        <taxon>Sphingomonadales</taxon>
        <taxon>Erythrobacteraceae</taxon>
        <taxon>Qipengyuania</taxon>
    </lineage>
</organism>
<dbReference type="EMBL" id="FOWZ01000001">
    <property type="protein sequence ID" value="SFO83669.1"/>
    <property type="molecule type" value="Genomic_DNA"/>
</dbReference>
<name>A0A1I5KF56_9SPHN</name>
<evidence type="ECO:0000313" key="2">
    <source>
        <dbReference type="EMBL" id="SFO83669.1"/>
    </source>
</evidence>
<keyword evidence="1" id="KW-0732">Signal</keyword>